<sequence>MKNGSRLAALGGVVVAGALALTACGSDNNTTKSSANAPVGDIDCAKGSVNAAGSSAQKNAVEEWTKVYASECAGANLNYNPSGSGAGIQAFTSGQVAFAGSDSALKPEEVAPAQQRCQGNPALNLPMVVGPVAVVYNLQGVDGLKLSPETIASIFSGKIKKWNDPAIAKENSGAKLPSSDIKPIYRSDESGTTDNFTNYLNKTAPSVWTWEKAKKWPNSTGQGAPKSDGVTSQVKSTAGAISYVEMSYAENNKLQTAHVKNGAGEYTELSPDSASKAVAGAEIVGTGNDVALKIDYTTKEPGAYPIVLVTYEIACTKGLPAEQAKFVKSFLTYTSSAAGQKILTDVGYAPLPQSVLTKVQTSVKALS</sequence>
<dbReference type="InterPro" id="IPR050962">
    <property type="entry name" value="Phosphate-bind_PstS"/>
</dbReference>
<evidence type="ECO:0000259" key="7">
    <source>
        <dbReference type="Pfam" id="PF12849"/>
    </source>
</evidence>
<dbReference type="CDD" id="cd13565">
    <property type="entry name" value="PBP2_PstS"/>
    <property type="match status" value="1"/>
</dbReference>
<keyword evidence="2 4" id="KW-0813">Transport</keyword>
<name>A0A372GE34_9ACTN</name>
<dbReference type="Gene3D" id="3.40.190.10">
    <property type="entry name" value="Periplasmic binding protein-like II"/>
    <property type="match status" value="2"/>
</dbReference>
<dbReference type="AlphaFoldDB" id="A0A372GE34"/>
<evidence type="ECO:0000313" key="8">
    <source>
        <dbReference type="EMBL" id="RFS83600.1"/>
    </source>
</evidence>
<feature type="signal peptide" evidence="6">
    <location>
        <begin position="1"/>
        <end position="25"/>
    </location>
</feature>
<evidence type="ECO:0000313" key="9">
    <source>
        <dbReference type="Proteomes" id="UP000262882"/>
    </source>
</evidence>
<accession>A0A372GE34</accession>
<dbReference type="Pfam" id="PF12849">
    <property type="entry name" value="PBP_like_2"/>
    <property type="match status" value="1"/>
</dbReference>
<protein>
    <recommendedName>
        <fullName evidence="4">Phosphate-binding protein</fullName>
    </recommendedName>
</protein>
<dbReference type="PANTHER" id="PTHR42996:SF1">
    <property type="entry name" value="PHOSPHATE-BINDING PROTEIN PSTS"/>
    <property type="match status" value="1"/>
</dbReference>
<feature type="binding site" evidence="5">
    <location>
        <begin position="54"/>
        <end position="56"/>
    </location>
    <ligand>
        <name>phosphate</name>
        <dbReference type="ChEBI" id="CHEBI:43474"/>
    </ligand>
</feature>
<gene>
    <name evidence="8" type="primary">pstS</name>
    <name evidence="8" type="ORF">D0T12_21500</name>
</gene>
<organism evidence="8 9">
    <name type="scientific">Actinomadura spongiicola</name>
    <dbReference type="NCBI Taxonomy" id="2303421"/>
    <lineage>
        <taxon>Bacteria</taxon>
        <taxon>Bacillati</taxon>
        <taxon>Actinomycetota</taxon>
        <taxon>Actinomycetes</taxon>
        <taxon>Streptosporangiales</taxon>
        <taxon>Thermomonosporaceae</taxon>
        <taxon>Actinomadura</taxon>
    </lineage>
</organism>
<dbReference type="OrthoDB" id="9801510at2"/>
<dbReference type="SUPFAM" id="SSF53850">
    <property type="entry name" value="Periplasmic binding protein-like II"/>
    <property type="match status" value="1"/>
</dbReference>
<evidence type="ECO:0000256" key="1">
    <source>
        <dbReference type="ARBA" id="ARBA00008725"/>
    </source>
</evidence>
<feature type="binding site" evidence="5">
    <location>
        <position position="102"/>
    </location>
    <ligand>
        <name>phosphate</name>
        <dbReference type="ChEBI" id="CHEBI:43474"/>
    </ligand>
</feature>
<dbReference type="Proteomes" id="UP000262882">
    <property type="component" value="Unassembled WGS sequence"/>
</dbReference>
<dbReference type="InterPro" id="IPR024370">
    <property type="entry name" value="PBP_domain"/>
</dbReference>
<feature type="domain" description="PBP" evidence="7">
    <location>
        <begin position="44"/>
        <end position="336"/>
    </location>
</feature>
<dbReference type="GO" id="GO:0042301">
    <property type="term" value="F:phosphate ion binding"/>
    <property type="evidence" value="ECO:0007669"/>
    <property type="project" value="InterPro"/>
</dbReference>
<keyword evidence="6" id="KW-0732">Signal</keyword>
<proteinExistence type="inferred from homology"/>
<dbReference type="NCBIfam" id="TIGR00975">
    <property type="entry name" value="3a0107s03"/>
    <property type="match status" value="1"/>
</dbReference>
<evidence type="ECO:0000256" key="3">
    <source>
        <dbReference type="ARBA" id="ARBA00022592"/>
    </source>
</evidence>
<dbReference type="PIRSF" id="PIRSF002756">
    <property type="entry name" value="PstS"/>
    <property type="match status" value="1"/>
</dbReference>
<dbReference type="PROSITE" id="PS51257">
    <property type="entry name" value="PROKAR_LIPOPROTEIN"/>
    <property type="match status" value="1"/>
</dbReference>
<dbReference type="InterPro" id="IPR005673">
    <property type="entry name" value="ABC_phos-bd_PstS"/>
</dbReference>
<dbReference type="PANTHER" id="PTHR42996">
    <property type="entry name" value="PHOSPHATE-BINDING PROTEIN PSTS"/>
    <property type="match status" value="1"/>
</dbReference>
<comment type="caution">
    <text evidence="8">The sequence shown here is derived from an EMBL/GenBank/DDBJ whole genome shotgun (WGS) entry which is preliminary data.</text>
</comment>
<reference evidence="8 9" key="1">
    <citation type="submission" date="2018-08" db="EMBL/GenBank/DDBJ databases">
        <title>Actinomadura spongicola sp. nov., isolated from marine sponge Leucetta chagosensis.</title>
        <authorList>
            <person name="Li L."/>
            <person name="Lin H.W."/>
        </authorList>
    </citation>
    <scope>NUCLEOTIDE SEQUENCE [LARGE SCALE GENOMIC DNA]</scope>
    <source>
        <strain evidence="8 9">LHW52907</strain>
    </source>
</reference>
<dbReference type="GO" id="GO:0035435">
    <property type="term" value="P:phosphate ion transmembrane transport"/>
    <property type="evidence" value="ECO:0007669"/>
    <property type="project" value="InterPro"/>
</dbReference>
<keyword evidence="9" id="KW-1185">Reference proteome</keyword>
<feature type="binding site" evidence="5">
    <location>
        <position position="84"/>
    </location>
    <ligand>
        <name>phosphate</name>
        <dbReference type="ChEBI" id="CHEBI:43474"/>
    </ligand>
</feature>
<evidence type="ECO:0000256" key="2">
    <source>
        <dbReference type="ARBA" id="ARBA00022448"/>
    </source>
</evidence>
<evidence type="ECO:0000256" key="4">
    <source>
        <dbReference type="PIRNR" id="PIRNR002756"/>
    </source>
</evidence>
<comment type="similarity">
    <text evidence="1 4">Belongs to the PstS family.</text>
</comment>
<keyword evidence="3 4" id="KW-0592">Phosphate transport</keyword>
<feature type="chain" id="PRO_5016630073" description="Phosphate-binding protein" evidence="6">
    <location>
        <begin position="26"/>
        <end position="367"/>
    </location>
</feature>
<dbReference type="EMBL" id="QVNQ01000006">
    <property type="protein sequence ID" value="RFS83600.1"/>
    <property type="molecule type" value="Genomic_DNA"/>
</dbReference>
<feature type="binding site" evidence="5">
    <location>
        <begin position="190"/>
        <end position="192"/>
    </location>
    <ligand>
        <name>phosphate</name>
        <dbReference type="ChEBI" id="CHEBI:43474"/>
    </ligand>
</feature>
<evidence type="ECO:0000256" key="5">
    <source>
        <dbReference type="PIRSR" id="PIRSR002756-1"/>
    </source>
</evidence>
<dbReference type="RefSeq" id="WP_117401432.1">
    <property type="nucleotide sequence ID" value="NZ_QVNQ01000006.1"/>
</dbReference>
<evidence type="ECO:0000256" key="6">
    <source>
        <dbReference type="SAM" id="SignalP"/>
    </source>
</evidence>
<dbReference type="GO" id="GO:0043190">
    <property type="term" value="C:ATP-binding cassette (ABC) transporter complex"/>
    <property type="evidence" value="ECO:0007669"/>
    <property type="project" value="InterPro"/>
</dbReference>